<evidence type="ECO:0000313" key="2">
    <source>
        <dbReference type="EMBL" id="TFY97565.1"/>
    </source>
</evidence>
<evidence type="ECO:0000313" key="3">
    <source>
        <dbReference type="Proteomes" id="UP000297839"/>
    </source>
</evidence>
<gene>
    <name evidence="2" type="ORF">EZ216_17690</name>
</gene>
<feature type="non-terminal residue" evidence="2">
    <location>
        <position position="125"/>
    </location>
</feature>
<accession>A0A4Z0BE14</accession>
<proteinExistence type="predicted"/>
<dbReference type="Proteomes" id="UP000297839">
    <property type="component" value="Unassembled WGS sequence"/>
</dbReference>
<evidence type="ECO:0000256" key="1">
    <source>
        <dbReference type="SAM" id="MobiDB-lite"/>
    </source>
</evidence>
<sequence length="125" mass="13922">MTMIYPSKAGGEAWFLTGDPRNDKRFDPQDTVESNADGSWKIRSNQVRMEVFTSTGYDGNAISTYDPDELASRGYMQVPNDWKNVEMTGFVKVNAASDPTDNFSWYARGGRHTDSAPCEGTSYKG</sequence>
<dbReference type="AlphaFoldDB" id="A0A4Z0BE14"/>
<keyword evidence="3" id="KW-1185">Reference proteome</keyword>
<dbReference type="EMBL" id="SMLK01000007">
    <property type="protein sequence ID" value="TFY97565.1"/>
    <property type="molecule type" value="Genomic_DNA"/>
</dbReference>
<feature type="region of interest" description="Disordered" evidence="1">
    <location>
        <begin position="106"/>
        <end position="125"/>
    </location>
</feature>
<organism evidence="2 3">
    <name type="scientific">Ramlibacter humi</name>
    <dbReference type="NCBI Taxonomy" id="2530451"/>
    <lineage>
        <taxon>Bacteria</taxon>
        <taxon>Pseudomonadati</taxon>
        <taxon>Pseudomonadota</taxon>
        <taxon>Betaproteobacteria</taxon>
        <taxon>Burkholderiales</taxon>
        <taxon>Comamonadaceae</taxon>
        <taxon>Ramlibacter</taxon>
    </lineage>
</organism>
<dbReference type="RefSeq" id="WP_205959703.1">
    <property type="nucleotide sequence ID" value="NZ_SMLK01000007.1"/>
</dbReference>
<reference evidence="2 3" key="1">
    <citation type="submission" date="2019-03" db="EMBL/GenBank/DDBJ databases">
        <title>Ramlibacter sp. 18x22-1, whole genome shotgun sequence.</title>
        <authorList>
            <person name="Zhang X."/>
            <person name="Feng G."/>
            <person name="Zhu H."/>
        </authorList>
    </citation>
    <scope>NUCLEOTIDE SEQUENCE [LARGE SCALE GENOMIC DNA]</scope>
    <source>
        <strain evidence="2 3">18x22-1</strain>
    </source>
</reference>
<comment type="caution">
    <text evidence="2">The sequence shown here is derived from an EMBL/GenBank/DDBJ whole genome shotgun (WGS) entry which is preliminary data.</text>
</comment>
<protein>
    <submittedName>
        <fullName evidence="2">Carbohydrate-binding protein</fullName>
    </submittedName>
</protein>
<name>A0A4Z0BE14_9BURK</name>